<dbReference type="GO" id="GO:0003676">
    <property type="term" value="F:nucleic acid binding"/>
    <property type="evidence" value="ECO:0007669"/>
    <property type="project" value="InterPro"/>
</dbReference>
<proteinExistence type="predicted"/>
<feature type="domain" description="RNase H type-1" evidence="2">
    <location>
        <begin position="404"/>
        <end position="541"/>
    </location>
</feature>
<keyword evidence="3" id="KW-0695">RNA-directed DNA polymerase</keyword>
<dbReference type="GO" id="GO:0004523">
    <property type="term" value="F:RNA-DNA hybrid ribonuclease activity"/>
    <property type="evidence" value="ECO:0007669"/>
    <property type="project" value="InterPro"/>
</dbReference>
<dbReference type="InParanoid" id="B8MJQ7"/>
<name>B8MJQ7_TALSN</name>
<dbReference type="InterPro" id="IPR012337">
    <property type="entry name" value="RNaseH-like_sf"/>
</dbReference>
<dbReference type="SUPFAM" id="SSF56672">
    <property type="entry name" value="DNA/RNA polymerases"/>
    <property type="match status" value="1"/>
</dbReference>
<reference evidence="4" key="1">
    <citation type="journal article" date="2015" name="Genome Announc.">
        <title>Genome sequence of the AIDS-associated pathogen Penicillium marneffei (ATCC18224) and its near taxonomic relative Talaromyces stipitatus (ATCC10500).</title>
        <authorList>
            <person name="Nierman W.C."/>
            <person name="Fedorova-Abrams N.D."/>
            <person name="Andrianopoulos A."/>
        </authorList>
    </citation>
    <scope>NUCLEOTIDE SEQUENCE [LARGE SCALE GENOMIC DNA]</scope>
    <source>
        <strain evidence="4">ATCC 10500 / CBS 375.48 / QM 6759 / NRRL 1006</strain>
    </source>
</reference>
<sequence>MSYTAPKEKAALFREVLHPEPPEADLSDIRPQYRYPKPYTMPPITLDEVRTAVTNVKPDKAPGPDGIPNLVLQRLLPTIEAYLSTTVILCKPGKPDYSDPKAYRPIALLSTIGKALESVLARRLSYLVEQYNLLPKQHIGGRRGRSCELAIHLLLEETHSAWREGSRVASGLTLDTAGAFNNVNHIRLIHDLRKRQVPDDLIGWIESFLSNRRTSITLLEGNMGEFLVNTGIPQGSPLSPILFLFFNADLIEQILAECPDMIILGYIDDIFIMTYGTSAAANCHTLTKVHQVAERWERTHASKFAPAKYQLTHFWRKHQMVPKPSGRLDVPLIIKGVEIKPTDSIKYLGVYLDTHLTGEVHVQEMRKKAAKLVAGLSSITGSTWGTPLVHLRKIYMAVLQPQIMYACSTWYIRGGRGFTGAQRAAEQAIRSIQDQALHQISGAFKRELEGINAALEILLRSQPCDDNPHEATIYTDNQAAIRATCQPGRSSGQYILRRIVRHLGLLRDNRSRWRVRLQWVPGHEGVPGNEKADQLAKLAAVEATRHTQENARIARISAPNQTTPHAARMSYIPNQSTILMAVCRQRLHAGFAKRWKEQWEHANHGRHLYQIIKAPTKMVLQLHEGLRRAWSSVLIQLQTDKLALRSFLASVQIEDSPQCECGLGDQDTAHVLIRCPTHINLRMETLWKEARETDYRKLLSEPQWVRQSIEFIMRTGLLTQFHHVTPLTTTRSQ</sequence>
<evidence type="ECO:0000259" key="2">
    <source>
        <dbReference type="PROSITE" id="PS50879"/>
    </source>
</evidence>
<dbReference type="SUPFAM" id="SSF53098">
    <property type="entry name" value="Ribonuclease H-like"/>
    <property type="match status" value="1"/>
</dbReference>
<gene>
    <name evidence="3" type="ORF">TSTA_051930</name>
</gene>
<dbReference type="Pfam" id="PF00075">
    <property type="entry name" value="RNase_H"/>
    <property type="match status" value="1"/>
</dbReference>
<dbReference type="VEuPathDB" id="FungiDB:TSTA_051930"/>
<dbReference type="Gene3D" id="3.30.420.10">
    <property type="entry name" value="Ribonuclease H-like superfamily/Ribonuclease H"/>
    <property type="match status" value="1"/>
</dbReference>
<dbReference type="EMBL" id="EQ962657">
    <property type="protein sequence ID" value="EED15756.1"/>
    <property type="molecule type" value="Genomic_DNA"/>
</dbReference>
<dbReference type="PANTHER" id="PTHR33481:SF1">
    <property type="entry name" value="ENDONUCLEASE_EXONUCLEASE_PHOSPHATASE DOMAIN-CONTAINING PROTEIN-RELATED"/>
    <property type="match status" value="1"/>
</dbReference>
<dbReference type="HOGENOM" id="CLU_000680_23_6_1"/>
<organism evidence="3 4">
    <name type="scientific">Talaromyces stipitatus (strain ATCC 10500 / CBS 375.48 / QM 6759 / NRRL 1006)</name>
    <name type="common">Penicillium stipitatum</name>
    <dbReference type="NCBI Taxonomy" id="441959"/>
    <lineage>
        <taxon>Eukaryota</taxon>
        <taxon>Fungi</taxon>
        <taxon>Dikarya</taxon>
        <taxon>Ascomycota</taxon>
        <taxon>Pezizomycotina</taxon>
        <taxon>Eurotiomycetes</taxon>
        <taxon>Eurotiomycetidae</taxon>
        <taxon>Eurotiales</taxon>
        <taxon>Trichocomaceae</taxon>
        <taxon>Talaromyces</taxon>
        <taxon>Talaromyces sect. Talaromyces</taxon>
    </lineage>
</organism>
<evidence type="ECO:0000313" key="3">
    <source>
        <dbReference type="EMBL" id="EED15756.1"/>
    </source>
</evidence>
<keyword evidence="3" id="KW-0548">Nucleotidyltransferase</keyword>
<dbReference type="PANTHER" id="PTHR33481">
    <property type="entry name" value="REVERSE TRANSCRIPTASE"/>
    <property type="match status" value="1"/>
</dbReference>
<dbReference type="Proteomes" id="UP000001745">
    <property type="component" value="Unassembled WGS sequence"/>
</dbReference>
<protein>
    <submittedName>
        <fullName evidence="3">Reverse transcriptase, putative</fullName>
    </submittedName>
</protein>
<dbReference type="PROSITE" id="PS50879">
    <property type="entry name" value="RNASE_H_1"/>
    <property type="match status" value="1"/>
</dbReference>
<dbReference type="Pfam" id="PF00078">
    <property type="entry name" value="RVT_1"/>
    <property type="match status" value="1"/>
</dbReference>
<dbReference type="InterPro" id="IPR043502">
    <property type="entry name" value="DNA/RNA_pol_sf"/>
</dbReference>
<dbReference type="eggNOG" id="KOG1075">
    <property type="taxonomic scope" value="Eukaryota"/>
</dbReference>
<dbReference type="GO" id="GO:0003964">
    <property type="term" value="F:RNA-directed DNA polymerase activity"/>
    <property type="evidence" value="ECO:0007669"/>
    <property type="project" value="UniProtKB-KW"/>
</dbReference>
<feature type="domain" description="Reverse transcriptase" evidence="1">
    <location>
        <begin position="72"/>
        <end position="352"/>
    </location>
</feature>
<dbReference type="RefSeq" id="XP_002485709.1">
    <property type="nucleotide sequence ID" value="XM_002485664.1"/>
</dbReference>
<dbReference type="PhylomeDB" id="B8MJQ7"/>
<dbReference type="CDD" id="cd09276">
    <property type="entry name" value="Rnase_HI_RT_non_LTR"/>
    <property type="match status" value="1"/>
</dbReference>
<dbReference type="InterPro" id="IPR036397">
    <property type="entry name" value="RNaseH_sf"/>
</dbReference>
<dbReference type="STRING" id="441959.B8MJQ7"/>
<dbReference type="InterPro" id="IPR002156">
    <property type="entry name" value="RNaseH_domain"/>
</dbReference>
<dbReference type="CDD" id="cd01650">
    <property type="entry name" value="RT_nLTR_like"/>
    <property type="match status" value="1"/>
</dbReference>
<dbReference type="AlphaFoldDB" id="B8MJQ7"/>
<keyword evidence="4" id="KW-1185">Reference proteome</keyword>
<dbReference type="OrthoDB" id="4226558at2759"/>
<accession>B8MJQ7</accession>
<dbReference type="GeneID" id="8103414"/>
<dbReference type="OMA" id="CPDMIIL"/>
<dbReference type="InterPro" id="IPR000477">
    <property type="entry name" value="RT_dom"/>
</dbReference>
<keyword evidence="3" id="KW-0808">Transferase</keyword>
<dbReference type="PROSITE" id="PS50878">
    <property type="entry name" value="RT_POL"/>
    <property type="match status" value="1"/>
</dbReference>
<evidence type="ECO:0000259" key="1">
    <source>
        <dbReference type="PROSITE" id="PS50878"/>
    </source>
</evidence>
<evidence type="ECO:0000313" key="4">
    <source>
        <dbReference type="Proteomes" id="UP000001745"/>
    </source>
</evidence>